<gene>
    <name evidence="4" type="ORF">KL86CIT2_30058</name>
    <name evidence="5" type="ORF">KM92CIT3_80759</name>
</gene>
<dbReference type="EMBL" id="FLUB01000020">
    <property type="protein sequence ID" value="SBV68190.1"/>
    <property type="molecule type" value="Genomic_DNA"/>
</dbReference>
<name>A0A212I9J0_9ENTR</name>
<dbReference type="RefSeq" id="WP_046671143.1">
    <property type="nucleotide sequence ID" value="NZ_LT598669.1"/>
</dbReference>
<comment type="similarity">
    <text evidence="1">Belongs to the FliN/MopA/SpaO family.</text>
</comment>
<evidence type="ECO:0000256" key="1">
    <source>
        <dbReference type="ARBA" id="ARBA00009226"/>
    </source>
</evidence>
<protein>
    <submittedName>
        <fullName evidence="4">Type III secretion system protein SpaO</fullName>
    </submittedName>
</protein>
<reference evidence="4" key="1">
    <citation type="submission" date="2016-04" db="EMBL/GenBank/DDBJ databases">
        <authorList>
            <person name="Evans L.H."/>
            <person name="Alamgir A."/>
            <person name="Owens N."/>
            <person name="Weber N.D."/>
            <person name="Virtaneva K."/>
            <person name="Barbian K."/>
            <person name="Babar A."/>
            <person name="Rosenke K."/>
        </authorList>
    </citation>
    <scope>NUCLEOTIDE SEQUENCE</scope>
    <source>
        <strain evidence="4">86-2</strain>
        <strain evidence="5">92-3</strain>
    </source>
</reference>
<dbReference type="GO" id="GO:0009306">
    <property type="term" value="P:protein secretion"/>
    <property type="evidence" value="ECO:0007669"/>
    <property type="project" value="InterPro"/>
</dbReference>
<dbReference type="Pfam" id="PF01052">
    <property type="entry name" value="FliMN_C"/>
    <property type="match status" value="1"/>
</dbReference>
<evidence type="ECO:0000313" key="5">
    <source>
        <dbReference type="EMBL" id="SBV68190.1"/>
    </source>
</evidence>
<keyword evidence="2" id="KW-0843">Virulence</keyword>
<sequence length="306" mass="34314">MNTILSCLRHLDVTENLIMQYCVRNAIPLLTNQKRMQGAFIRCSGLHAGTEVFFFVSAEKLLQKYGMEDARFSVQQMGKKFISSLYSELLSNLSLGTEWFSAPIAEVVIEDPECQVPLHEKFYSAGDNAGLVWFPKTSLTSLDVQVTEIVNNCQHLLCPIKISLGFTALPVRDIENLAIGDALWITNVQIYLYVGNIDYCAVQYEQHHFTVSEDIMDIQTNNALVDKLWSTDGLKLNIEFVLSETTMTLAEISKIQIGDVLDSQIGLGGNKVDVELRVQGRTLAKGELILLNDRLAVEIEEVYNTL</sequence>
<dbReference type="InterPro" id="IPR001543">
    <property type="entry name" value="FliN-like_C"/>
</dbReference>
<dbReference type="InterPro" id="IPR003283">
    <property type="entry name" value="T3SS_OMP_SpaO"/>
</dbReference>
<accession>A0A212I9J0</accession>
<dbReference type="AlphaFoldDB" id="A0A212I9J0"/>
<dbReference type="PRINTS" id="PR01339">
    <property type="entry name" value="TYPE3OMOPROT"/>
</dbReference>
<dbReference type="SUPFAM" id="SSF101801">
    <property type="entry name" value="Surface presentation of antigens (SPOA)"/>
    <property type="match status" value="1"/>
</dbReference>
<proteinExistence type="inferred from homology"/>
<organism evidence="4">
    <name type="scientific">uncultured Citrobacter sp</name>
    <dbReference type="NCBI Taxonomy" id="200446"/>
    <lineage>
        <taxon>Bacteria</taxon>
        <taxon>Pseudomonadati</taxon>
        <taxon>Pseudomonadota</taxon>
        <taxon>Gammaproteobacteria</taxon>
        <taxon>Enterobacterales</taxon>
        <taxon>Enterobacteriaceae</taxon>
        <taxon>Citrobacter</taxon>
        <taxon>environmental samples</taxon>
    </lineage>
</organism>
<dbReference type="Gene3D" id="2.30.330.10">
    <property type="entry name" value="SpoA-like"/>
    <property type="match status" value="1"/>
</dbReference>
<dbReference type="EMBL" id="FLUA01000027">
    <property type="protein sequence ID" value="SBV63419.1"/>
    <property type="molecule type" value="Genomic_DNA"/>
</dbReference>
<evidence type="ECO:0000313" key="4">
    <source>
        <dbReference type="EMBL" id="SBV63419.1"/>
    </source>
</evidence>
<evidence type="ECO:0000256" key="2">
    <source>
        <dbReference type="ARBA" id="ARBA00023026"/>
    </source>
</evidence>
<dbReference type="InterPro" id="IPR036429">
    <property type="entry name" value="SpoA-like_sf"/>
</dbReference>
<feature type="domain" description="Flagellar motor switch protein FliN-like C-terminal" evidence="3">
    <location>
        <begin position="234"/>
        <end position="302"/>
    </location>
</feature>
<evidence type="ECO:0000259" key="3">
    <source>
        <dbReference type="Pfam" id="PF01052"/>
    </source>
</evidence>